<feature type="compositionally biased region" description="Polar residues" evidence="1">
    <location>
        <begin position="107"/>
        <end position="121"/>
    </location>
</feature>
<feature type="compositionally biased region" description="Gly residues" evidence="1">
    <location>
        <begin position="186"/>
        <end position="203"/>
    </location>
</feature>
<evidence type="ECO:0000256" key="2">
    <source>
        <dbReference type="SAM" id="SignalP"/>
    </source>
</evidence>
<feature type="chain" id="PRO_5040221411" evidence="2">
    <location>
        <begin position="24"/>
        <end position="302"/>
    </location>
</feature>
<dbReference type="AlphaFoldDB" id="A0A9P7UWJ6"/>
<keyword evidence="2" id="KW-0732">Signal</keyword>
<sequence>MLSLARSFTFIALSLALMVQVNGHSVVSPAMGVTGAPVREDAQRTGRRPCGRMDVAQNIDSSQTITPNADGSITMTINNFNPRRDGSREIEKASIDADGTGDFATPVTVTKNGETSPKTRTGSEQITVMMPPGMKCTGGAAGNLCVMSFTTISGFGNCVVVAQDPNAGAAGTGATGEAGTATGATGATGAGTGTTGTGGTGTGVGGTVGTGAATGATGTGTGATGTTGTGATGAGTGTTGTGIGTTGTGETGTGVGGTVGTGAASTGVGGTTGSTGTGATNNVRLAAIGGSRAPRALIHGFI</sequence>
<proteinExistence type="predicted"/>
<dbReference type="Proteomes" id="UP001049176">
    <property type="component" value="Chromosome 3"/>
</dbReference>
<feature type="region of interest" description="Disordered" evidence="1">
    <location>
        <begin position="215"/>
        <end position="280"/>
    </location>
</feature>
<evidence type="ECO:0000313" key="3">
    <source>
        <dbReference type="EMBL" id="KAG7095959.1"/>
    </source>
</evidence>
<reference evidence="3" key="1">
    <citation type="journal article" date="2021" name="Genome Biol. Evol.">
        <title>The assembled and annotated genome of the fairy-ring fungus Marasmius oreades.</title>
        <authorList>
            <person name="Hiltunen M."/>
            <person name="Ament-Velasquez S.L."/>
            <person name="Johannesson H."/>
        </authorList>
    </citation>
    <scope>NUCLEOTIDE SEQUENCE</scope>
    <source>
        <strain evidence="3">03SP1</strain>
    </source>
</reference>
<feature type="compositionally biased region" description="Gly residues" evidence="1">
    <location>
        <begin position="217"/>
        <end position="260"/>
    </location>
</feature>
<feature type="region of interest" description="Disordered" evidence="1">
    <location>
        <begin position="184"/>
        <end position="203"/>
    </location>
</feature>
<gene>
    <name evidence="3" type="ORF">E1B28_006643</name>
</gene>
<accession>A0A9P7UWJ6</accession>
<name>A0A9P7UWJ6_9AGAR</name>
<evidence type="ECO:0000313" key="4">
    <source>
        <dbReference type="Proteomes" id="UP001049176"/>
    </source>
</evidence>
<feature type="signal peptide" evidence="2">
    <location>
        <begin position="1"/>
        <end position="23"/>
    </location>
</feature>
<feature type="region of interest" description="Disordered" evidence="1">
    <location>
        <begin position="98"/>
        <end position="121"/>
    </location>
</feature>
<feature type="compositionally biased region" description="Gly residues" evidence="1">
    <location>
        <begin position="267"/>
        <end position="276"/>
    </location>
</feature>
<comment type="caution">
    <text evidence="3">The sequence shown here is derived from an EMBL/GenBank/DDBJ whole genome shotgun (WGS) entry which is preliminary data.</text>
</comment>
<dbReference type="RefSeq" id="XP_043012429.1">
    <property type="nucleotide sequence ID" value="XM_043151334.1"/>
</dbReference>
<protein>
    <submittedName>
        <fullName evidence="3">Uncharacterized protein</fullName>
    </submittedName>
</protein>
<organism evidence="3 4">
    <name type="scientific">Marasmius oreades</name>
    <name type="common">fairy-ring Marasmius</name>
    <dbReference type="NCBI Taxonomy" id="181124"/>
    <lineage>
        <taxon>Eukaryota</taxon>
        <taxon>Fungi</taxon>
        <taxon>Dikarya</taxon>
        <taxon>Basidiomycota</taxon>
        <taxon>Agaricomycotina</taxon>
        <taxon>Agaricomycetes</taxon>
        <taxon>Agaricomycetidae</taxon>
        <taxon>Agaricales</taxon>
        <taxon>Marasmiineae</taxon>
        <taxon>Marasmiaceae</taxon>
        <taxon>Marasmius</taxon>
    </lineage>
</organism>
<dbReference type="OrthoDB" id="3241054at2759"/>
<dbReference type="GeneID" id="66075719"/>
<evidence type="ECO:0000256" key="1">
    <source>
        <dbReference type="SAM" id="MobiDB-lite"/>
    </source>
</evidence>
<keyword evidence="4" id="KW-1185">Reference proteome</keyword>
<dbReference type="EMBL" id="CM032183">
    <property type="protein sequence ID" value="KAG7095959.1"/>
    <property type="molecule type" value="Genomic_DNA"/>
</dbReference>
<dbReference type="KEGG" id="more:E1B28_006643"/>